<dbReference type="EMBL" id="AY225133">
    <property type="protein sequence ID" value="AAR26849.1"/>
    <property type="molecule type" value="Genomic_DNA"/>
</dbReference>
<feature type="transmembrane region" description="Helical" evidence="1">
    <location>
        <begin position="70"/>
        <end position="91"/>
    </location>
</feature>
<sequence>MSESQAFFRELENFLPKYVPITPSYAHALLAFVISLSVGGYLATRKAQQQSDSQTGQTGQASGGESRLQYYALLGVAVLVSLFVADTTYNISWRLRNKVNRKHLVYQRWFR</sequence>
<proteinExistence type="predicted"/>
<reference evidence="2" key="2">
    <citation type="submission" date="2003-01" db="EMBL/GenBank/DDBJ databases">
        <title>Partial Nucleotide Sequence of the Feldmannia irregularis Virus FirrV-1 Genome: On the Evolution of Large Phaeoviral Genomes.</title>
        <authorList>
            <person name="Delaroque N."/>
            <person name="Knippers R."/>
            <person name="Mueller D.G."/>
            <person name="Boland W."/>
        </authorList>
    </citation>
    <scope>NUCLEOTIDE SEQUENCE</scope>
    <source>
        <strain evidence="2">FirrV-1</strain>
    </source>
</reference>
<dbReference type="RefSeq" id="YP_009665701.1">
    <property type="nucleotide sequence ID" value="NC_043254.1"/>
</dbReference>
<keyword evidence="1" id="KW-0472">Membrane</keyword>
<dbReference type="KEGG" id="vg:41332297"/>
<evidence type="ECO:0000313" key="2">
    <source>
        <dbReference type="EMBL" id="AAR26849.1"/>
    </source>
</evidence>
<name>Q6XM62_9PHYC</name>
<keyword evidence="1" id="KW-1133">Transmembrane helix</keyword>
<organism evidence="2">
    <name type="scientific">Feldmannia irregularis virus a</name>
    <dbReference type="NCBI Taxonomy" id="231992"/>
    <lineage>
        <taxon>Viruses</taxon>
        <taxon>Varidnaviria</taxon>
        <taxon>Bamfordvirae</taxon>
        <taxon>Nucleocytoviricota</taxon>
        <taxon>Megaviricetes</taxon>
        <taxon>Algavirales</taxon>
        <taxon>Phycodnaviridae</taxon>
        <taxon>Phaeovirus</taxon>
        <taxon>Phaeovirus irregularis</taxon>
    </lineage>
</organism>
<accession>Q6XM62</accession>
<protein>
    <submittedName>
        <fullName evidence="2">FirrV-1-A25</fullName>
    </submittedName>
</protein>
<keyword evidence="1" id="KW-0812">Transmembrane</keyword>
<reference evidence="2" key="1">
    <citation type="journal article" date="2003" name="J. Mol. Evol.">
        <title>Comparisons of two large phaeoviral genomes and evolutionary implications.</title>
        <authorList>
            <person name="Delaroque N."/>
            <person name="Boland W."/>
            <person name="Muller D.G."/>
            <person name="Knippers R."/>
        </authorList>
    </citation>
    <scope>NUCLEOTIDE SEQUENCE</scope>
    <source>
        <strain evidence="2">FirrV-1</strain>
    </source>
</reference>
<feature type="transmembrane region" description="Helical" evidence="1">
    <location>
        <begin position="25"/>
        <end position="44"/>
    </location>
</feature>
<dbReference type="GeneID" id="41332297"/>
<evidence type="ECO:0000256" key="1">
    <source>
        <dbReference type="SAM" id="Phobius"/>
    </source>
</evidence>